<dbReference type="STRING" id="416943.SAMN05445871_6100"/>
<evidence type="ECO:0000313" key="9">
    <source>
        <dbReference type="EMBL" id="SEK20967.1"/>
    </source>
</evidence>
<keyword evidence="6 8" id="KW-1133">Transmembrane helix</keyword>
<keyword evidence="5 8" id="KW-0812">Transmembrane</keyword>
<feature type="transmembrane region" description="Helical" evidence="8">
    <location>
        <begin position="170"/>
        <end position="187"/>
    </location>
</feature>
<evidence type="ECO:0000256" key="5">
    <source>
        <dbReference type="ARBA" id="ARBA00022692"/>
    </source>
</evidence>
<evidence type="ECO:0000256" key="7">
    <source>
        <dbReference type="ARBA" id="ARBA00023136"/>
    </source>
</evidence>
<feature type="transmembrane region" description="Helical" evidence="8">
    <location>
        <begin position="71"/>
        <end position="93"/>
    </location>
</feature>
<evidence type="ECO:0000256" key="3">
    <source>
        <dbReference type="ARBA" id="ARBA00022448"/>
    </source>
</evidence>
<dbReference type="PANTHER" id="PTHR30269:SF37">
    <property type="entry name" value="MEMBRANE TRANSPORTER PROTEIN"/>
    <property type="match status" value="1"/>
</dbReference>
<protein>
    <recommendedName>
        <fullName evidence="8">Probable membrane transporter protein</fullName>
    </recommendedName>
</protein>
<feature type="transmembrane region" description="Helical" evidence="8">
    <location>
        <begin position="105"/>
        <end position="123"/>
    </location>
</feature>
<proteinExistence type="inferred from homology"/>
<name>A0A1H7F6D7_9BURK</name>
<keyword evidence="10" id="KW-1185">Reference proteome</keyword>
<comment type="subcellular location">
    <subcellularLocation>
        <location evidence="1 8">Cell membrane</location>
        <topology evidence="1 8">Multi-pass membrane protein</topology>
    </subcellularLocation>
</comment>
<dbReference type="Pfam" id="PF01925">
    <property type="entry name" value="TauE"/>
    <property type="match status" value="1"/>
</dbReference>
<dbReference type="OrthoDB" id="7843147at2"/>
<dbReference type="InterPro" id="IPR002781">
    <property type="entry name" value="TM_pro_TauE-like"/>
</dbReference>
<dbReference type="Proteomes" id="UP000199120">
    <property type="component" value="Unassembled WGS sequence"/>
</dbReference>
<evidence type="ECO:0000256" key="8">
    <source>
        <dbReference type="RuleBase" id="RU363041"/>
    </source>
</evidence>
<dbReference type="InterPro" id="IPR052017">
    <property type="entry name" value="TSUP"/>
</dbReference>
<keyword evidence="4 8" id="KW-1003">Cell membrane</keyword>
<evidence type="ECO:0000256" key="2">
    <source>
        <dbReference type="ARBA" id="ARBA00009142"/>
    </source>
</evidence>
<dbReference type="RefSeq" id="WP_090552770.1">
    <property type="nucleotide sequence ID" value="NZ_FNSR01000003.1"/>
</dbReference>
<feature type="transmembrane region" description="Helical" evidence="8">
    <location>
        <begin position="6"/>
        <end position="26"/>
    </location>
</feature>
<evidence type="ECO:0000256" key="1">
    <source>
        <dbReference type="ARBA" id="ARBA00004651"/>
    </source>
</evidence>
<reference evidence="10" key="1">
    <citation type="submission" date="2016-10" db="EMBL/GenBank/DDBJ databases">
        <authorList>
            <person name="Varghese N."/>
            <person name="Submissions S."/>
        </authorList>
    </citation>
    <scope>NUCLEOTIDE SEQUENCE [LARGE SCALE GENOMIC DNA]</scope>
    <source>
        <strain evidence="10">LMG 26416</strain>
    </source>
</reference>
<sequence length="243" mass="24853">MHAPYPPALIAVLAAIAALAGIAKGLTGFGGALVMAPLYSLLIAVPDAGVLIVLAHAATSLQGVRQWHTQTGWRAVVPLGLVAVLCAGASARALAHVDVHAARRLVACSVLAVTAMHVAGWRWRHRSGWMPILGAGLASGVLTALGGLGGPPAFYYFAGNAQGSALRANLLGFFALLFCGSAVVLAAEGRVSVAHLATAAWLLPAFAFGVCAGERIGQRLPARWFDRAVSTLLLASGIVALVF</sequence>
<dbReference type="GO" id="GO:0005886">
    <property type="term" value="C:plasma membrane"/>
    <property type="evidence" value="ECO:0007669"/>
    <property type="project" value="UniProtKB-SubCell"/>
</dbReference>
<gene>
    <name evidence="9" type="ORF">SAMN05192542_101166</name>
</gene>
<dbReference type="AlphaFoldDB" id="A0A1H7F6D7"/>
<evidence type="ECO:0000256" key="4">
    <source>
        <dbReference type="ARBA" id="ARBA00022475"/>
    </source>
</evidence>
<evidence type="ECO:0000313" key="10">
    <source>
        <dbReference type="Proteomes" id="UP000199120"/>
    </source>
</evidence>
<feature type="transmembrane region" description="Helical" evidence="8">
    <location>
        <begin position="193"/>
        <end position="212"/>
    </location>
</feature>
<evidence type="ECO:0000256" key="6">
    <source>
        <dbReference type="ARBA" id="ARBA00022989"/>
    </source>
</evidence>
<comment type="similarity">
    <text evidence="2 8">Belongs to the 4-toluene sulfonate uptake permease (TSUP) (TC 2.A.102) family.</text>
</comment>
<accession>A0A1H7F6D7</accession>
<feature type="transmembrane region" description="Helical" evidence="8">
    <location>
        <begin position="38"/>
        <end position="59"/>
    </location>
</feature>
<dbReference type="EMBL" id="FOAJ01000001">
    <property type="protein sequence ID" value="SEK20967.1"/>
    <property type="molecule type" value="Genomic_DNA"/>
</dbReference>
<organism evidence="9 10">
    <name type="scientific">Paraburkholderia caballeronis</name>
    <dbReference type="NCBI Taxonomy" id="416943"/>
    <lineage>
        <taxon>Bacteria</taxon>
        <taxon>Pseudomonadati</taxon>
        <taxon>Pseudomonadota</taxon>
        <taxon>Betaproteobacteria</taxon>
        <taxon>Burkholderiales</taxon>
        <taxon>Burkholderiaceae</taxon>
        <taxon>Paraburkholderia</taxon>
    </lineage>
</organism>
<keyword evidence="7 8" id="KW-0472">Membrane</keyword>
<feature type="transmembrane region" description="Helical" evidence="8">
    <location>
        <begin position="129"/>
        <end position="158"/>
    </location>
</feature>
<keyword evidence="3" id="KW-0813">Transport</keyword>
<dbReference type="PANTHER" id="PTHR30269">
    <property type="entry name" value="TRANSMEMBRANE PROTEIN YFCA"/>
    <property type="match status" value="1"/>
</dbReference>